<comment type="caution">
    <text evidence="1">The sequence shown here is derived from an EMBL/GenBank/DDBJ whole genome shotgun (WGS) entry which is preliminary data.</text>
</comment>
<dbReference type="AlphaFoldDB" id="A0A7W7R9T1"/>
<protein>
    <submittedName>
        <fullName evidence="1">Uncharacterized protein</fullName>
    </submittedName>
</protein>
<sequence>MRKWLQNLSDSLVDRLVPKAEAAAATNCWTEERCSFGPPEACSSTNRKMLFTYLHCADGSTSFVGSRCANC</sequence>
<proteinExistence type="predicted"/>
<evidence type="ECO:0000313" key="1">
    <source>
        <dbReference type="EMBL" id="MBB4928075.1"/>
    </source>
</evidence>
<accession>A0A7W7R9T1</accession>
<dbReference type="EMBL" id="JACHJV010000002">
    <property type="protein sequence ID" value="MBB4928075.1"/>
    <property type="molecule type" value="Genomic_DNA"/>
</dbReference>
<gene>
    <name evidence="1" type="ORF">FHR34_007170</name>
</gene>
<keyword evidence="2" id="KW-1185">Reference proteome</keyword>
<dbReference type="RefSeq" id="WP_184944984.1">
    <property type="nucleotide sequence ID" value="NZ_JACHJV010000002.1"/>
</dbReference>
<dbReference type="Proteomes" id="UP000540506">
    <property type="component" value="Unassembled WGS sequence"/>
</dbReference>
<name>A0A7W7R9T1_KITKI</name>
<organism evidence="1 2">
    <name type="scientific">Kitasatospora kifunensis</name>
    <name type="common">Streptomyces kifunensis</name>
    <dbReference type="NCBI Taxonomy" id="58351"/>
    <lineage>
        <taxon>Bacteria</taxon>
        <taxon>Bacillati</taxon>
        <taxon>Actinomycetota</taxon>
        <taxon>Actinomycetes</taxon>
        <taxon>Kitasatosporales</taxon>
        <taxon>Streptomycetaceae</taxon>
        <taxon>Kitasatospora</taxon>
    </lineage>
</organism>
<evidence type="ECO:0000313" key="2">
    <source>
        <dbReference type="Proteomes" id="UP000540506"/>
    </source>
</evidence>
<reference evidence="1 2" key="1">
    <citation type="submission" date="2020-08" db="EMBL/GenBank/DDBJ databases">
        <title>Sequencing the genomes of 1000 actinobacteria strains.</title>
        <authorList>
            <person name="Klenk H.-P."/>
        </authorList>
    </citation>
    <scope>NUCLEOTIDE SEQUENCE [LARGE SCALE GENOMIC DNA]</scope>
    <source>
        <strain evidence="1 2">DSM 41654</strain>
    </source>
</reference>